<dbReference type="RefSeq" id="WP_024542318.1">
    <property type="nucleotide sequence ID" value="NZ_CATWDO010000001.1"/>
</dbReference>
<feature type="chain" id="PRO_5042154438" description="NIPSNAP domain-containing protein" evidence="1">
    <location>
        <begin position="31"/>
        <end position="265"/>
    </location>
</feature>
<comment type="caution">
    <text evidence="3">The sequence shown here is derived from an EMBL/GenBank/DDBJ whole genome shotgun (WGS) entry which is preliminary data.</text>
</comment>
<feature type="signal peptide" evidence="1">
    <location>
        <begin position="1"/>
        <end position="30"/>
    </location>
</feature>
<dbReference type="Proteomes" id="UP001189756">
    <property type="component" value="Unassembled WGS sequence"/>
</dbReference>
<evidence type="ECO:0000313" key="3">
    <source>
        <dbReference type="EMBL" id="CAJ0778522.1"/>
    </source>
</evidence>
<dbReference type="EMBL" id="CATZAR010000001">
    <property type="protein sequence ID" value="CAJ0777382.1"/>
    <property type="molecule type" value="Genomic_DNA"/>
</dbReference>
<evidence type="ECO:0000313" key="2">
    <source>
        <dbReference type="EMBL" id="CAJ0777382.1"/>
    </source>
</evidence>
<keyword evidence="5" id="KW-1185">Reference proteome</keyword>
<dbReference type="Proteomes" id="UP001189773">
    <property type="component" value="Unassembled WGS sequence"/>
</dbReference>
<evidence type="ECO:0000256" key="1">
    <source>
        <dbReference type="SAM" id="SignalP"/>
    </source>
</evidence>
<sequence length="265" mass="29365">MALNSIRAIARTVGAVAALMGALHAGVSGAAEPAASEAQSLIITYQTTPANRPALRRAMERSTALELARWKRDGRIKQYNLLFNRYADSDNWDALAVLTFATPDDLYRWRDIERTRPAGLPKEAATVTTSIHTTPVDMKRLASLDGKSAHAVYVVIPYKTLVSEPDYEKYADGYVIPQFKGWMEEGVLQGYSLYTSRFPAGRPWNAMVVLQYKDEAALSAREAVVAKVRARLKANPEWKAISDGKKDVRTELQVVVADRLAVSHE</sequence>
<dbReference type="AlphaFoldDB" id="A0AAD2BR19"/>
<organism evidence="3 4">
    <name type="scientific">Ralstonia thomasii</name>
    <dbReference type="NCBI Taxonomy" id="3058596"/>
    <lineage>
        <taxon>Bacteria</taxon>
        <taxon>Pseudomonadati</taxon>
        <taxon>Pseudomonadota</taxon>
        <taxon>Betaproteobacteria</taxon>
        <taxon>Burkholderiales</taxon>
        <taxon>Burkholderiaceae</taxon>
        <taxon>Ralstonia</taxon>
    </lineage>
</organism>
<accession>A0AAD2BR19</accession>
<keyword evidence="1" id="KW-0732">Signal</keyword>
<protein>
    <recommendedName>
        <fullName evidence="6">NIPSNAP domain-containing protein</fullName>
    </recommendedName>
</protein>
<proteinExistence type="predicted"/>
<dbReference type="EMBL" id="CATZAZ010000001">
    <property type="protein sequence ID" value="CAJ0778522.1"/>
    <property type="molecule type" value="Genomic_DNA"/>
</dbReference>
<gene>
    <name evidence="2" type="ORF">LMG18095_00292</name>
    <name evidence="3" type="ORF">R77560_00417</name>
</gene>
<evidence type="ECO:0008006" key="6">
    <source>
        <dbReference type="Google" id="ProtNLM"/>
    </source>
</evidence>
<name>A0AAD2BR19_9RALS</name>
<reference evidence="3 5" key="1">
    <citation type="submission" date="2023-07" db="EMBL/GenBank/DDBJ databases">
        <authorList>
            <person name="Peeters C."/>
        </authorList>
    </citation>
    <scope>NUCLEOTIDE SEQUENCE</scope>
    <source>
        <strain evidence="2 5">LMG 18095</strain>
        <strain evidence="3">R-77560</strain>
    </source>
</reference>
<evidence type="ECO:0000313" key="4">
    <source>
        <dbReference type="Proteomes" id="UP001189756"/>
    </source>
</evidence>
<evidence type="ECO:0000313" key="5">
    <source>
        <dbReference type="Proteomes" id="UP001189773"/>
    </source>
</evidence>